<evidence type="ECO:0000259" key="5">
    <source>
        <dbReference type="Pfam" id="PF00248"/>
    </source>
</evidence>
<dbReference type="EMBL" id="JASFZW010000014">
    <property type="protein sequence ID" value="KAK2075705.1"/>
    <property type="molecule type" value="Genomic_DNA"/>
</dbReference>
<evidence type="ECO:0000256" key="4">
    <source>
        <dbReference type="SAM" id="MobiDB-lite"/>
    </source>
</evidence>
<evidence type="ECO:0000313" key="6">
    <source>
        <dbReference type="EMBL" id="KAK2075705.1"/>
    </source>
</evidence>
<proteinExistence type="inferred from homology"/>
<comment type="similarity">
    <text evidence="1">Belongs to the aldo/keto reductase family.</text>
</comment>
<keyword evidence="7" id="KW-1185">Reference proteome</keyword>
<dbReference type="PROSITE" id="PS00798">
    <property type="entry name" value="ALDOKETO_REDUCTASE_1"/>
    <property type="match status" value="1"/>
</dbReference>
<dbReference type="InterPro" id="IPR018170">
    <property type="entry name" value="Aldo/ket_reductase_CS"/>
</dbReference>
<dbReference type="SUPFAM" id="SSF51430">
    <property type="entry name" value="NAD(P)-linked oxidoreductase"/>
    <property type="match status" value="1"/>
</dbReference>
<dbReference type="InterPro" id="IPR023210">
    <property type="entry name" value="NADP_OxRdtase_dom"/>
</dbReference>
<evidence type="ECO:0000256" key="2">
    <source>
        <dbReference type="ARBA" id="ARBA00022857"/>
    </source>
</evidence>
<feature type="compositionally biased region" description="Low complexity" evidence="4">
    <location>
        <begin position="28"/>
        <end position="44"/>
    </location>
</feature>
<feature type="region of interest" description="Disordered" evidence="4">
    <location>
        <begin position="17"/>
        <end position="82"/>
    </location>
</feature>
<accession>A0AAD9MIW0</accession>
<keyword evidence="3" id="KW-0560">Oxidoreductase</keyword>
<organism evidence="6 7">
    <name type="scientific">Prototheca wickerhamii</name>
    <dbReference type="NCBI Taxonomy" id="3111"/>
    <lineage>
        <taxon>Eukaryota</taxon>
        <taxon>Viridiplantae</taxon>
        <taxon>Chlorophyta</taxon>
        <taxon>core chlorophytes</taxon>
        <taxon>Trebouxiophyceae</taxon>
        <taxon>Chlorellales</taxon>
        <taxon>Chlorellaceae</taxon>
        <taxon>Prototheca</taxon>
    </lineage>
</organism>
<dbReference type="GO" id="GO:0016616">
    <property type="term" value="F:oxidoreductase activity, acting on the CH-OH group of donors, NAD or NADP as acceptor"/>
    <property type="evidence" value="ECO:0007669"/>
    <property type="project" value="UniProtKB-ARBA"/>
</dbReference>
<dbReference type="Proteomes" id="UP001255856">
    <property type="component" value="Unassembled WGS sequence"/>
</dbReference>
<gene>
    <name evidence="6" type="ORF">QBZ16_001814</name>
</gene>
<dbReference type="InterPro" id="IPR036812">
    <property type="entry name" value="NAD(P)_OxRdtase_dom_sf"/>
</dbReference>
<keyword evidence="2" id="KW-0521">NADP</keyword>
<evidence type="ECO:0000313" key="7">
    <source>
        <dbReference type="Proteomes" id="UP001255856"/>
    </source>
</evidence>
<dbReference type="PRINTS" id="PR00069">
    <property type="entry name" value="ALDKETRDTASE"/>
</dbReference>
<comment type="caution">
    <text evidence="6">The sequence shown here is derived from an EMBL/GenBank/DDBJ whole genome shotgun (WGS) entry which is preliminary data.</text>
</comment>
<name>A0AAD9MIW0_PROWI</name>
<evidence type="ECO:0000256" key="1">
    <source>
        <dbReference type="ARBA" id="ARBA00007905"/>
    </source>
</evidence>
<evidence type="ECO:0000256" key="3">
    <source>
        <dbReference type="ARBA" id="ARBA00023002"/>
    </source>
</evidence>
<dbReference type="Gene3D" id="3.20.20.100">
    <property type="entry name" value="NADP-dependent oxidoreductase domain"/>
    <property type="match status" value="1"/>
</dbReference>
<feature type="domain" description="NADP-dependent oxidoreductase" evidence="5">
    <location>
        <begin position="136"/>
        <end position="320"/>
    </location>
</feature>
<reference evidence="6" key="1">
    <citation type="submission" date="2021-01" db="EMBL/GenBank/DDBJ databases">
        <authorList>
            <person name="Eckstrom K.M.E."/>
        </authorList>
    </citation>
    <scope>NUCLEOTIDE SEQUENCE</scope>
    <source>
        <strain evidence="6">UVCC 0001</strain>
    </source>
</reference>
<sequence>MANDGSQPVEWTGQAFPYLMHHPKDPSASHSYARAPAAAPERPSVTAHGVWDGPAPRGYTDTPTHAEDAAPKPSDSQQETVTLSSGQVMPLLGIGTYKLENVEALKLALDIGYRHIDCASVYGNQKLVGEGLADFVKESVKKSLEDLGLEYADLVLVHWPHAWKPGTQEEDSSVTLEETWRALEDMVDEGLIRGLGVSNFSLAGIDEILSFARVKPVINQVELHPCLPQRKLVGGLLRRGLRAVAFSPLGHSKQELLENPVVVALADELGVSSAQVLLRWNVQRGVGAIPKAGSEHHARQNFDVFSFSLSYAQKAKLDALESGKRFVTNNWHTFEDARSTLGAAGAS</sequence>
<protein>
    <recommendedName>
        <fullName evidence="5">NADP-dependent oxidoreductase domain-containing protein</fullName>
    </recommendedName>
</protein>
<dbReference type="Pfam" id="PF00248">
    <property type="entry name" value="Aldo_ket_red"/>
    <property type="match status" value="2"/>
</dbReference>
<feature type="domain" description="NADP-dependent oxidoreductase" evidence="5">
    <location>
        <begin position="100"/>
        <end position="134"/>
    </location>
</feature>
<dbReference type="PANTHER" id="PTHR43827:SF3">
    <property type="entry name" value="NADP-DEPENDENT OXIDOREDUCTASE DOMAIN-CONTAINING PROTEIN"/>
    <property type="match status" value="1"/>
</dbReference>
<dbReference type="PANTHER" id="PTHR43827">
    <property type="entry name" value="2,5-DIKETO-D-GLUCONIC ACID REDUCTASE"/>
    <property type="match status" value="1"/>
</dbReference>
<dbReference type="InterPro" id="IPR020471">
    <property type="entry name" value="AKR"/>
</dbReference>
<dbReference type="AlphaFoldDB" id="A0AAD9MIW0"/>
<dbReference type="PROSITE" id="PS00062">
    <property type="entry name" value="ALDOKETO_REDUCTASE_2"/>
    <property type="match status" value="1"/>
</dbReference>
<dbReference type="CDD" id="cd19071">
    <property type="entry name" value="AKR_AKR1-5-like"/>
    <property type="match status" value="1"/>
</dbReference>